<keyword evidence="2" id="KW-1185">Reference proteome</keyword>
<dbReference type="EMBL" id="DAKRPA010000012">
    <property type="protein sequence ID" value="DBA04094.1"/>
    <property type="molecule type" value="Genomic_DNA"/>
</dbReference>
<reference evidence="1" key="1">
    <citation type="submission" date="2022-11" db="EMBL/GenBank/DDBJ databases">
        <authorList>
            <person name="Morgan W.R."/>
            <person name="Tartar A."/>
        </authorList>
    </citation>
    <scope>NUCLEOTIDE SEQUENCE</scope>
    <source>
        <strain evidence="1">ARSEF 373</strain>
    </source>
</reference>
<dbReference type="AlphaFoldDB" id="A0AAV2ZGA6"/>
<gene>
    <name evidence="1" type="ORF">N0F65_009441</name>
</gene>
<proteinExistence type="predicted"/>
<comment type="caution">
    <text evidence="1">The sequence shown here is derived from an EMBL/GenBank/DDBJ whole genome shotgun (WGS) entry which is preliminary data.</text>
</comment>
<name>A0AAV2ZGA6_9STRA</name>
<dbReference type="Proteomes" id="UP001146120">
    <property type="component" value="Unassembled WGS sequence"/>
</dbReference>
<organism evidence="1 2">
    <name type="scientific">Lagenidium giganteum</name>
    <dbReference type="NCBI Taxonomy" id="4803"/>
    <lineage>
        <taxon>Eukaryota</taxon>
        <taxon>Sar</taxon>
        <taxon>Stramenopiles</taxon>
        <taxon>Oomycota</taxon>
        <taxon>Peronosporomycetes</taxon>
        <taxon>Pythiales</taxon>
        <taxon>Pythiaceae</taxon>
    </lineage>
</organism>
<evidence type="ECO:0000313" key="2">
    <source>
        <dbReference type="Proteomes" id="UP001146120"/>
    </source>
</evidence>
<evidence type="ECO:0000313" key="1">
    <source>
        <dbReference type="EMBL" id="DBA04094.1"/>
    </source>
</evidence>
<sequence>MDEEKGPTSDAKDRHARKKFNEFLKKSESSRMSLETIRLKIKSRKSYLAVSLVSFLMIPRSA</sequence>
<protein>
    <submittedName>
        <fullName evidence="1">Uncharacterized protein</fullName>
    </submittedName>
</protein>
<reference evidence="1" key="2">
    <citation type="journal article" date="2023" name="Microbiol Resour">
        <title>Decontamination and Annotation of the Draft Genome Sequence of the Oomycete Lagenidium giganteum ARSEF 373.</title>
        <authorList>
            <person name="Morgan W.R."/>
            <person name="Tartar A."/>
        </authorList>
    </citation>
    <scope>NUCLEOTIDE SEQUENCE</scope>
    <source>
        <strain evidence="1">ARSEF 373</strain>
    </source>
</reference>
<accession>A0AAV2ZGA6</accession>